<dbReference type="Pfam" id="PF06186">
    <property type="entry name" value="DUF992"/>
    <property type="match status" value="1"/>
</dbReference>
<evidence type="ECO:0008006" key="4">
    <source>
        <dbReference type="Google" id="ProtNLM"/>
    </source>
</evidence>
<evidence type="ECO:0000313" key="3">
    <source>
        <dbReference type="Proteomes" id="UP000000321"/>
    </source>
</evidence>
<name>Q1YKG6_AURMS</name>
<dbReference type="HOGENOM" id="CLU_109378_1_1_5"/>
<dbReference type="OrthoDB" id="7362478at2"/>
<dbReference type="BioCyc" id="AURANTIMONAS:SI859A1_00677-MONOMER"/>
<dbReference type="Proteomes" id="UP000000321">
    <property type="component" value="Unassembled WGS sequence"/>
</dbReference>
<feature type="chain" id="PRO_5004197655" description="DUF992 domain-containing protein" evidence="1">
    <location>
        <begin position="27"/>
        <end position="185"/>
    </location>
</feature>
<accession>Q1YKG6</accession>
<dbReference type="RefSeq" id="WP_009208552.1">
    <property type="nucleotide sequence ID" value="NZ_BBWP01000013.1"/>
</dbReference>
<keyword evidence="1" id="KW-0732">Signal</keyword>
<gene>
    <name evidence="2" type="ORF">SI859A1_00677</name>
</gene>
<comment type="caution">
    <text evidence="2">The sequence shown here is derived from an EMBL/GenBank/DDBJ whole genome shotgun (WGS) entry which is preliminary data.</text>
</comment>
<dbReference type="EMBL" id="AAPJ01000002">
    <property type="protein sequence ID" value="EAS50557.1"/>
    <property type="molecule type" value="Genomic_DNA"/>
</dbReference>
<dbReference type="InterPro" id="IPR009333">
    <property type="entry name" value="DUF992"/>
</dbReference>
<feature type="signal peptide" evidence="1">
    <location>
        <begin position="1"/>
        <end position="26"/>
    </location>
</feature>
<evidence type="ECO:0000256" key="1">
    <source>
        <dbReference type="SAM" id="SignalP"/>
    </source>
</evidence>
<keyword evidence="3" id="KW-1185">Reference proteome</keyword>
<protein>
    <recommendedName>
        <fullName evidence="4">DUF992 domain-containing protein</fullName>
    </recommendedName>
</protein>
<proteinExistence type="predicted"/>
<dbReference type="AlphaFoldDB" id="Q1YKG6"/>
<organism evidence="2 3">
    <name type="scientific">Aurantimonas manganoxydans (strain ATCC BAA-1229 / DSM 21871 / SI85-9A1)</name>
    <dbReference type="NCBI Taxonomy" id="287752"/>
    <lineage>
        <taxon>Bacteria</taxon>
        <taxon>Pseudomonadati</taxon>
        <taxon>Pseudomonadota</taxon>
        <taxon>Alphaproteobacteria</taxon>
        <taxon>Hyphomicrobiales</taxon>
        <taxon>Aurantimonadaceae</taxon>
        <taxon>Aurantimonas</taxon>
    </lineage>
</organism>
<evidence type="ECO:0000313" key="2">
    <source>
        <dbReference type="EMBL" id="EAS50557.1"/>
    </source>
</evidence>
<sequence length="185" mass="18256">MISRISSLAIAATLAAAPFAATSAQAAEVKAGVLGCHSDGATGFIVGSSEDLVCEFTPAGDGPVELYAATLDTFGLDVGVTGRTVMTWAVVTADGYTYQPNGLEGTYVGATADASAIVGGGANVLVGGAQDSYSLQPVSIQAQEGINAAIGVSKFTLTPAEPVVTEPATVAVPAVPAGPGEVRPK</sequence>
<reference evidence="2 3" key="1">
    <citation type="journal article" date="2008" name="Appl. Environ. Microbiol.">
        <title>Genomic insights into Mn(II) oxidation by the marine alphaproteobacterium Aurantimonas sp. strain SI85-9A1.</title>
        <authorList>
            <person name="Dick G.J."/>
            <person name="Podell S."/>
            <person name="Johnson H.A."/>
            <person name="Rivera-Espinoza Y."/>
            <person name="Bernier-Latmani R."/>
            <person name="McCarthy J.K."/>
            <person name="Torpey J.W."/>
            <person name="Clement B.G."/>
            <person name="Gaasterland T."/>
            <person name="Tebo B.M."/>
        </authorList>
    </citation>
    <scope>NUCLEOTIDE SEQUENCE [LARGE SCALE GENOMIC DNA]</scope>
    <source>
        <strain evidence="2 3">SI85-9A1</strain>
    </source>
</reference>